<keyword evidence="2" id="KW-1133">Transmembrane helix</keyword>
<keyword evidence="2" id="KW-0812">Transmembrane</keyword>
<feature type="compositionally biased region" description="Low complexity" evidence="1">
    <location>
        <begin position="212"/>
        <end position="221"/>
    </location>
</feature>
<accession>A0A1I8IBN3</accession>
<feature type="region of interest" description="Disordered" evidence="1">
    <location>
        <begin position="193"/>
        <end position="221"/>
    </location>
</feature>
<evidence type="ECO:0000256" key="2">
    <source>
        <dbReference type="SAM" id="Phobius"/>
    </source>
</evidence>
<evidence type="ECO:0000313" key="3">
    <source>
        <dbReference type="Proteomes" id="UP000095280"/>
    </source>
</evidence>
<name>A0A1I8IBN3_9PLAT</name>
<proteinExistence type="predicted"/>
<feature type="compositionally biased region" description="Pro residues" evidence="1">
    <location>
        <begin position="202"/>
        <end position="211"/>
    </location>
</feature>
<sequence length="602" mass="65732">ELATSRALARACDFLDRRMASWVTRARCRSHISSLKALRHCLEVRVSECSIISSRSISWYFFSFFCCFRLLCSQFFEARLAIPLALLLLLLFLLPLPPLRLLALLLVFLLLTFGAQPSIKAGAIVLTLRALTRLGLLAALPLTPLPPLLLPLGPQPGLECQLVVPLPLVLATVATRAARPAVAVDGRAASRRCCRGAEPGRPRGPPPPPLGSPLLSLSRPLSSRSSSLSLTFPEPGWSPPPSVSTGCWRSGVDFSASSLSVSGRCSGGESSESASSSAGSCVGGDGDGATWTSSALNRTRDGLAADSSGDGSRSSSALSWLSRARHSENLLFKLKEYGCSVASPDFDQPTLSSRPKLFFSECIEAFHFSCTGKEMLRRLETTGLMLAVCCLSLLLASSGRVALGETAEFDNDGDALTEYQLMPDRDELLSDEFKDYDDWSKRNLGSALRLRGKRHMGSPFRWRGKKNMGSAMRFRGKKNMGSAMRFRGKKNMGSAMRFRGKKNMGSAMRFRGKKNMGSAMRFRGKKNMGSAMRFRGKKNMGSAMRFRGKKNMGSACDSAARRTWDLPCDSAARRTWDLPCDSAARRTWDPPCGFMTNIIRQI</sequence>
<feature type="transmembrane region" description="Helical" evidence="2">
    <location>
        <begin position="82"/>
        <end position="111"/>
    </location>
</feature>
<keyword evidence="3" id="KW-1185">Reference proteome</keyword>
<dbReference type="AlphaFoldDB" id="A0A1I8IBN3"/>
<evidence type="ECO:0000256" key="1">
    <source>
        <dbReference type="SAM" id="MobiDB-lite"/>
    </source>
</evidence>
<organism evidence="3 4">
    <name type="scientific">Macrostomum lignano</name>
    <dbReference type="NCBI Taxonomy" id="282301"/>
    <lineage>
        <taxon>Eukaryota</taxon>
        <taxon>Metazoa</taxon>
        <taxon>Spiralia</taxon>
        <taxon>Lophotrochozoa</taxon>
        <taxon>Platyhelminthes</taxon>
        <taxon>Rhabditophora</taxon>
        <taxon>Macrostomorpha</taxon>
        <taxon>Macrostomida</taxon>
        <taxon>Macrostomidae</taxon>
        <taxon>Macrostomum</taxon>
    </lineage>
</organism>
<protein>
    <submittedName>
        <fullName evidence="4">Allatostatin-A</fullName>
    </submittedName>
</protein>
<evidence type="ECO:0000313" key="4">
    <source>
        <dbReference type="WBParaSite" id="maker-uti_cns_0011275-snap-gene-0.2-mRNA-1"/>
    </source>
</evidence>
<reference evidence="4" key="1">
    <citation type="submission" date="2016-11" db="UniProtKB">
        <authorList>
            <consortium name="WormBaseParasite"/>
        </authorList>
    </citation>
    <scope>IDENTIFICATION</scope>
</reference>
<dbReference type="WBParaSite" id="maker-uti_cns_0011275-snap-gene-0.2-mRNA-1">
    <property type="protein sequence ID" value="maker-uti_cns_0011275-snap-gene-0.2-mRNA-1"/>
    <property type="gene ID" value="maker-uti_cns_0011275-snap-gene-0.2"/>
</dbReference>
<keyword evidence="2" id="KW-0472">Membrane</keyword>
<dbReference type="Proteomes" id="UP000095280">
    <property type="component" value="Unplaced"/>
</dbReference>